<accession>A0ABR1WFK0</accession>
<dbReference type="Proteomes" id="UP001446871">
    <property type="component" value="Unassembled WGS sequence"/>
</dbReference>
<organism evidence="2 3">
    <name type="scientific">Apiospora saccharicola</name>
    <dbReference type="NCBI Taxonomy" id="335842"/>
    <lineage>
        <taxon>Eukaryota</taxon>
        <taxon>Fungi</taxon>
        <taxon>Dikarya</taxon>
        <taxon>Ascomycota</taxon>
        <taxon>Pezizomycotina</taxon>
        <taxon>Sordariomycetes</taxon>
        <taxon>Xylariomycetidae</taxon>
        <taxon>Amphisphaeriales</taxon>
        <taxon>Apiosporaceae</taxon>
        <taxon>Apiospora</taxon>
    </lineage>
</organism>
<sequence length="189" mass="22654">MEWIQEKVWDLKDLAHRPRKKDVCWTVRLEYRHCWHWPEGSPPAITISLKSRDHWGDCTTERCLQEVLDYNSPDPCVKCKLVEWWKTLPGRPGSREVVLAKREEFEKECKEEVADLIFRSNYFWQLWRSIKPEKKRSGSEEERGKEPDENSEMEELEWKSFSTVSLGETEKRNGNNSSQELRIPLKREM</sequence>
<reference evidence="2 3" key="1">
    <citation type="submission" date="2023-01" db="EMBL/GenBank/DDBJ databases">
        <title>Analysis of 21 Apiospora genomes using comparative genomics revels a genus with tremendous synthesis potential of carbohydrate active enzymes and secondary metabolites.</title>
        <authorList>
            <person name="Sorensen T."/>
        </authorList>
    </citation>
    <scope>NUCLEOTIDE SEQUENCE [LARGE SCALE GENOMIC DNA]</scope>
    <source>
        <strain evidence="2 3">CBS 83171</strain>
    </source>
</reference>
<evidence type="ECO:0000256" key="1">
    <source>
        <dbReference type="SAM" id="MobiDB-lite"/>
    </source>
</evidence>
<evidence type="ECO:0000313" key="2">
    <source>
        <dbReference type="EMBL" id="KAK8081291.1"/>
    </source>
</evidence>
<feature type="region of interest" description="Disordered" evidence="1">
    <location>
        <begin position="135"/>
        <end position="189"/>
    </location>
</feature>
<comment type="caution">
    <text evidence="2">The sequence shown here is derived from an EMBL/GenBank/DDBJ whole genome shotgun (WGS) entry which is preliminary data.</text>
</comment>
<gene>
    <name evidence="2" type="ORF">PG996_000072</name>
</gene>
<protein>
    <submittedName>
        <fullName evidence="2">Uncharacterized protein</fullName>
    </submittedName>
</protein>
<name>A0ABR1WFK0_9PEZI</name>
<evidence type="ECO:0000313" key="3">
    <source>
        <dbReference type="Proteomes" id="UP001446871"/>
    </source>
</evidence>
<proteinExistence type="predicted"/>
<dbReference type="EMBL" id="JAQQWM010000001">
    <property type="protein sequence ID" value="KAK8081291.1"/>
    <property type="molecule type" value="Genomic_DNA"/>
</dbReference>
<keyword evidence="3" id="KW-1185">Reference proteome</keyword>
<feature type="compositionally biased region" description="Basic and acidic residues" evidence="1">
    <location>
        <begin position="135"/>
        <end position="148"/>
    </location>
</feature>